<organism evidence="1 2">
    <name type="scientific">Vitrella brassicaformis (strain CCMP3155)</name>
    <dbReference type="NCBI Taxonomy" id="1169540"/>
    <lineage>
        <taxon>Eukaryota</taxon>
        <taxon>Sar</taxon>
        <taxon>Alveolata</taxon>
        <taxon>Colpodellida</taxon>
        <taxon>Vitrellaceae</taxon>
        <taxon>Vitrella</taxon>
    </lineage>
</organism>
<dbReference type="EMBL" id="CDMY01000456">
    <property type="protein sequence ID" value="CEM14259.1"/>
    <property type="molecule type" value="Genomic_DNA"/>
</dbReference>
<name>A0A0G4FLH1_VITBC</name>
<sequence>MSGEVMASEAVSRFKVAIQGKSVEEIATLLNQQDRQNWAACVAVLDEKVRGRMVAILKQRHEAKTAAAAAAGSSALFTFGDAQECSEASATAAHHYLNHWLAALVTVFDQCDSQAGGRGAAATKFMAFLSDVFPQEMSEYDTKKAVTSKATDAINDEGEDIEALTHMAAAAQEQPDGEAAAPAAIQDGRCPAADSLLPPDRFFHRLAFRDARSSGFFLSSAG</sequence>
<dbReference type="Proteomes" id="UP000041254">
    <property type="component" value="Unassembled WGS sequence"/>
</dbReference>
<dbReference type="AlphaFoldDB" id="A0A0G4FLH1"/>
<evidence type="ECO:0000313" key="1">
    <source>
        <dbReference type="EMBL" id="CEM14259.1"/>
    </source>
</evidence>
<dbReference type="VEuPathDB" id="CryptoDB:Vbra_21341"/>
<dbReference type="InParanoid" id="A0A0G4FLH1"/>
<gene>
    <name evidence="1" type="ORF">Vbra_21341</name>
</gene>
<evidence type="ECO:0000313" key="2">
    <source>
        <dbReference type="Proteomes" id="UP000041254"/>
    </source>
</evidence>
<accession>A0A0G4FLH1</accession>
<reference evidence="1 2" key="1">
    <citation type="submission" date="2014-11" db="EMBL/GenBank/DDBJ databases">
        <authorList>
            <person name="Zhu J."/>
            <person name="Qi W."/>
            <person name="Song R."/>
        </authorList>
    </citation>
    <scope>NUCLEOTIDE SEQUENCE [LARGE SCALE GENOMIC DNA]</scope>
</reference>
<proteinExistence type="predicted"/>
<protein>
    <submittedName>
        <fullName evidence="1">Uncharacterized protein</fullName>
    </submittedName>
</protein>
<keyword evidence="2" id="KW-1185">Reference proteome</keyword>